<reference evidence="5 6" key="2">
    <citation type="journal article" date="2021" name="Genomics">
        <title>High-quality reference genome for Clonorchis sinensis.</title>
        <authorList>
            <person name="Young N.D."/>
            <person name="Stroehlein A.J."/>
            <person name="Kinkar L."/>
            <person name="Wang T."/>
            <person name="Sohn W.M."/>
            <person name="Chang B.C.H."/>
            <person name="Kaur P."/>
            <person name="Weisz D."/>
            <person name="Dudchenko O."/>
            <person name="Aiden E.L."/>
            <person name="Korhonen P.K."/>
            <person name="Gasser R.B."/>
        </authorList>
    </citation>
    <scope>NUCLEOTIDE SEQUENCE [LARGE SCALE GENOMIC DNA]</scope>
    <source>
        <strain evidence="5">Cs-k2</strain>
    </source>
</reference>
<feature type="compositionally biased region" description="Polar residues" evidence="4">
    <location>
        <begin position="388"/>
        <end position="402"/>
    </location>
</feature>
<dbReference type="PANTHER" id="PTHR12446:SF34">
    <property type="entry name" value="PROTEIN LIN-54 HOMOLOG"/>
    <property type="match status" value="1"/>
</dbReference>
<feature type="region of interest" description="Disordered" evidence="4">
    <location>
        <begin position="626"/>
        <end position="645"/>
    </location>
</feature>
<dbReference type="InterPro" id="IPR028307">
    <property type="entry name" value="Lin-54_fam"/>
</dbReference>
<gene>
    <name evidence="5" type="ORF">CSKR_109584</name>
</gene>
<feature type="compositionally biased region" description="Polar residues" evidence="4">
    <location>
        <begin position="191"/>
        <end position="200"/>
    </location>
</feature>
<comment type="caution">
    <text evidence="5">The sequence shown here is derived from an EMBL/GenBank/DDBJ whole genome shotgun (WGS) entry which is preliminary data.</text>
</comment>
<evidence type="ECO:0000313" key="5">
    <source>
        <dbReference type="EMBL" id="KAG5448880.1"/>
    </source>
</evidence>
<feature type="compositionally biased region" description="Basic and acidic residues" evidence="4">
    <location>
        <begin position="598"/>
        <end position="610"/>
    </location>
</feature>
<dbReference type="AlphaFoldDB" id="A0A419Q757"/>
<feature type="region of interest" description="Disordered" evidence="4">
    <location>
        <begin position="673"/>
        <end position="698"/>
    </location>
</feature>
<evidence type="ECO:0000256" key="1">
    <source>
        <dbReference type="ARBA" id="ARBA00004123"/>
    </source>
</evidence>
<dbReference type="STRING" id="79923.A0A419Q757"/>
<dbReference type="PANTHER" id="PTHR12446">
    <property type="entry name" value="TESMIN/TSO1-RELATED"/>
    <property type="match status" value="1"/>
</dbReference>
<organism evidence="5 6">
    <name type="scientific">Clonorchis sinensis</name>
    <name type="common">Chinese liver fluke</name>
    <dbReference type="NCBI Taxonomy" id="79923"/>
    <lineage>
        <taxon>Eukaryota</taxon>
        <taxon>Metazoa</taxon>
        <taxon>Spiralia</taxon>
        <taxon>Lophotrochozoa</taxon>
        <taxon>Platyhelminthes</taxon>
        <taxon>Trematoda</taxon>
        <taxon>Digenea</taxon>
        <taxon>Opisthorchiida</taxon>
        <taxon>Opisthorchiata</taxon>
        <taxon>Opisthorchiidae</taxon>
        <taxon>Clonorchis</taxon>
    </lineage>
</organism>
<comment type="subcellular location">
    <subcellularLocation>
        <location evidence="1">Nucleus</location>
    </subcellularLocation>
</comment>
<comment type="similarity">
    <text evidence="2">Belongs to the lin-54 family.</text>
</comment>
<dbReference type="InParanoid" id="A0A419Q757"/>
<dbReference type="SMART" id="SM01114">
    <property type="entry name" value="CXC"/>
    <property type="match status" value="2"/>
</dbReference>
<feature type="compositionally biased region" description="Polar residues" evidence="4">
    <location>
        <begin position="114"/>
        <end position="128"/>
    </location>
</feature>
<feature type="compositionally biased region" description="Basic and acidic residues" evidence="4">
    <location>
        <begin position="574"/>
        <end position="586"/>
    </location>
</feature>
<evidence type="ECO:0000256" key="2">
    <source>
        <dbReference type="ARBA" id="ARBA00007267"/>
    </source>
</evidence>
<dbReference type="PROSITE" id="PS51634">
    <property type="entry name" value="CRC"/>
    <property type="match status" value="1"/>
</dbReference>
<keyword evidence="6" id="KW-1185">Reference proteome</keyword>
<proteinExistence type="inferred from homology"/>
<sequence length="698" mass="75970">MYVTLQSWSGNTETLVLPAGDIPARHGKGVTAEDFVSILFCYNEVIPFVRSSSSDSVRKAMTETSTVGTRFLTSSTCPSSYSNYRPTHDSKSLKRMQDEEEVNRKVMEILRRMTAQQSDDTNTKSMNQTNTTSKSRTARSTKRPLAPDQDSRGTNDPSKIARLKVEIPPATKPPDLPTFAAKPIAPRPPVSTISTSQSPIQHPLKPHATLQNKPQQDSVLTSRRCSCSRSFCLKLYCECFAAGVFCSDCSCVGCYNLAQHENYRQKAIMRIVNRKPDAFQSKIAHSLENATVHARGCNCKRSGCLKNYCECYEARVRCTSRCRCQYCYNMPAASSIGHSHQMPISIDLSATSSLQEEPLFLHSPSSSPNSSSSTVLLKVHHSQEPGGNDTTILQPNAETSQPMDCESSSAQGSHRSSSSSVISENSCQDKPKDVHVPVTSVGTGAIPDQQSMPRELTILTGMNHPINPPIIGNFLPSSKTVIGLPAAIAASNLIATWLALLSNATSAAGCSTNPVDQNFPNQPNLHPVAVDPDPNGGLAHFQSDSMEQYTTEELAAFDRIIRQREQVPDGNRPSSEKGSHKPDSDTCVRSIPPGCESTEVKEDGSAERNDQSLYSRLCPGEIELSETLPSGGSADVAPKKVNPDVSPSEMLASEVARLKRQIKQLTRTVRKQGQMIRQLQSSSPNVLPTNVVSNKADT</sequence>
<feature type="region of interest" description="Disordered" evidence="4">
    <location>
        <begin position="564"/>
        <end position="613"/>
    </location>
</feature>
<protein>
    <submittedName>
        <fullName evidence="5">Protein lin-54</fullName>
    </submittedName>
</protein>
<feature type="region of interest" description="Disordered" evidence="4">
    <location>
        <begin position="77"/>
        <end position="101"/>
    </location>
</feature>
<evidence type="ECO:0000256" key="3">
    <source>
        <dbReference type="ARBA" id="ARBA00023242"/>
    </source>
</evidence>
<evidence type="ECO:0000256" key="4">
    <source>
        <dbReference type="SAM" id="MobiDB-lite"/>
    </source>
</evidence>
<feature type="compositionally biased region" description="Polar residues" evidence="4">
    <location>
        <begin position="675"/>
        <end position="698"/>
    </location>
</feature>
<dbReference type="EMBL" id="NIRI02000042">
    <property type="protein sequence ID" value="KAG5448880.1"/>
    <property type="molecule type" value="Genomic_DNA"/>
</dbReference>
<accession>A0A419Q757</accession>
<feature type="region of interest" description="Disordered" evidence="4">
    <location>
        <begin position="381"/>
        <end position="433"/>
    </location>
</feature>
<evidence type="ECO:0000313" key="6">
    <source>
        <dbReference type="Proteomes" id="UP000286415"/>
    </source>
</evidence>
<feature type="region of interest" description="Disordered" evidence="4">
    <location>
        <begin position="113"/>
        <end position="215"/>
    </location>
</feature>
<feature type="compositionally biased region" description="Low complexity" evidence="4">
    <location>
        <begin position="407"/>
        <end position="426"/>
    </location>
</feature>
<dbReference type="Pfam" id="PF03638">
    <property type="entry name" value="TCR"/>
    <property type="match status" value="2"/>
</dbReference>
<name>A0A419Q757_CLOSI</name>
<dbReference type="GO" id="GO:0006355">
    <property type="term" value="P:regulation of DNA-templated transcription"/>
    <property type="evidence" value="ECO:0007669"/>
    <property type="project" value="TreeGrafter"/>
</dbReference>
<dbReference type="InterPro" id="IPR033467">
    <property type="entry name" value="Tesmin/TSO1-like_CXC"/>
</dbReference>
<dbReference type="Proteomes" id="UP000286415">
    <property type="component" value="Unassembled WGS sequence"/>
</dbReference>
<feature type="compositionally biased region" description="Basic and acidic residues" evidence="4">
    <location>
        <begin position="86"/>
        <end position="101"/>
    </location>
</feature>
<dbReference type="GO" id="GO:0005634">
    <property type="term" value="C:nucleus"/>
    <property type="evidence" value="ECO:0007669"/>
    <property type="project" value="UniProtKB-SubCell"/>
</dbReference>
<keyword evidence="3" id="KW-0539">Nucleus</keyword>
<dbReference type="OrthoDB" id="6283463at2759"/>
<dbReference type="InterPro" id="IPR005172">
    <property type="entry name" value="CRC"/>
</dbReference>
<reference evidence="5 6" key="1">
    <citation type="journal article" date="2018" name="Biotechnol. Adv.">
        <title>Improved genomic resources and new bioinformatic workflow for the carcinogenic parasite Clonorchis sinensis: Biotechnological implications.</title>
        <authorList>
            <person name="Wang D."/>
            <person name="Korhonen P.K."/>
            <person name="Gasser R.B."/>
            <person name="Young N.D."/>
        </authorList>
    </citation>
    <scope>NUCLEOTIDE SEQUENCE [LARGE SCALE GENOMIC DNA]</scope>
    <source>
        <strain evidence="5">Cs-k2</strain>
    </source>
</reference>